<evidence type="ECO:0000313" key="2">
    <source>
        <dbReference type="EMBL" id="EIE81927.1"/>
    </source>
</evidence>
<name>I1C0E7_RHIO9</name>
<accession>I1C0E7</accession>
<dbReference type="InParanoid" id="I1C0E7"/>
<dbReference type="Gene3D" id="3.40.50.150">
    <property type="entry name" value="Vaccinia Virus protein VP39"/>
    <property type="match status" value="1"/>
</dbReference>
<dbReference type="OMA" id="CIAYCLA"/>
<dbReference type="GO" id="GO:0016423">
    <property type="term" value="F:tRNA (guanine) methyltransferase activity"/>
    <property type="evidence" value="ECO:0007669"/>
    <property type="project" value="TreeGrafter"/>
</dbReference>
<dbReference type="PANTHER" id="PTHR14911:SF13">
    <property type="entry name" value="TRNA (GUANINE(6)-N2)-METHYLTRANSFERASE THUMP3"/>
    <property type="match status" value="1"/>
</dbReference>
<dbReference type="GO" id="GO:0043527">
    <property type="term" value="C:tRNA methyltransferase complex"/>
    <property type="evidence" value="ECO:0007669"/>
    <property type="project" value="UniProtKB-ARBA"/>
</dbReference>
<dbReference type="EMBL" id="CH476735">
    <property type="protein sequence ID" value="EIE81927.1"/>
    <property type="molecule type" value="Genomic_DNA"/>
</dbReference>
<dbReference type="RefSeq" id="XP_067517323.1">
    <property type="nucleotide sequence ID" value="XM_067661222.1"/>
</dbReference>
<dbReference type="STRING" id="246409.I1C0E7"/>
<dbReference type="GeneID" id="93613603"/>
<dbReference type="VEuPathDB" id="FungiDB:RO3G_06632"/>
<dbReference type="AlphaFoldDB" id="I1C0E7"/>
<dbReference type="eggNOG" id="ENOG502QSE5">
    <property type="taxonomic scope" value="Eukaryota"/>
</dbReference>
<dbReference type="SUPFAM" id="SSF53335">
    <property type="entry name" value="S-adenosyl-L-methionine-dependent methyltransferases"/>
    <property type="match status" value="1"/>
</dbReference>
<sequence length="384" mass="43768">MKDIHVLFRVPEGLEFIAVKDIKDSIVDSTIVRDPTFSWDNKTGHVHLFCSVKDIKDFKSHIQSIKLLSVYSVMLIASEAIIPTFVFKETDSTCQFISKVTTEGDWESLIDEDSSKTFRATFKKGSIKHQVPSQEIAGYIGAAFGDRYSHWKVKMTEFDYEIMSVWFHSSDDTLLNRLSAKESSIILLVGLNIPIKDQKHRNRVFFGPTSLNPSIAYCLTMLADPQPGQIIFDICCGTGTIPIEGASKYPNTFWLGGEIKSKTLTEKARGNLSHTNLDNAELLLSDSRKLCFRDGIVDTIISDWPWGLRENSFQQIQGLYPKFIKQMYRILKNEGKAYIVTQGQKLMNTVLRYDWCKKQWLVNDIIPIGIGGYEVYLYILSKRT</sequence>
<dbReference type="Gene3D" id="3.30.2130.30">
    <property type="match status" value="1"/>
</dbReference>
<dbReference type="SUPFAM" id="SSF143437">
    <property type="entry name" value="THUMP domain-like"/>
    <property type="match status" value="1"/>
</dbReference>
<dbReference type="CDD" id="cd02440">
    <property type="entry name" value="AdoMet_MTases"/>
    <property type="match status" value="1"/>
</dbReference>
<dbReference type="InterPro" id="IPR000241">
    <property type="entry name" value="RlmKL-like_Mtase"/>
</dbReference>
<reference evidence="2 3" key="1">
    <citation type="journal article" date="2009" name="PLoS Genet.">
        <title>Genomic analysis of the basal lineage fungus Rhizopus oryzae reveals a whole-genome duplication.</title>
        <authorList>
            <person name="Ma L.-J."/>
            <person name="Ibrahim A.S."/>
            <person name="Skory C."/>
            <person name="Grabherr M.G."/>
            <person name="Burger G."/>
            <person name="Butler M."/>
            <person name="Elias M."/>
            <person name="Idnurm A."/>
            <person name="Lang B.F."/>
            <person name="Sone T."/>
            <person name="Abe A."/>
            <person name="Calvo S.E."/>
            <person name="Corrochano L.M."/>
            <person name="Engels R."/>
            <person name="Fu J."/>
            <person name="Hansberg W."/>
            <person name="Kim J.-M."/>
            <person name="Kodira C.D."/>
            <person name="Koehrsen M.J."/>
            <person name="Liu B."/>
            <person name="Miranda-Saavedra D."/>
            <person name="O'Leary S."/>
            <person name="Ortiz-Castellanos L."/>
            <person name="Poulter R."/>
            <person name="Rodriguez-Romero J."/>
            <person name="Ruiz-Herrera J."/>
            <person name="Shen Y.-Q."/>
            <person name="Zeng Q."/>
            <person name="Galagan J."/>
            <person name="Birren B.W."/>
            <person name="Cuomo C.A."/>
            <person name="Wickes B.L."/>
        </authorList>
    </citation>
    <scope>NUCLEOTIDE SEQUENCE [LARGE SCALE GENOMIC DNA]</scope>
    <source>
        <strain evidence="3">RA 99-880 / ATCC MYA-4621 / FGSC 9543 / NRRL 43880</strain>
    </source>
</reference>
<evidence type="ECO:0000313" key="3">
    <source>
        <dbReference type="Proteomes" id="UP000009138"/>
    </source>
</evidence>
<feature type="domain" description="Ribosomal RNA large subunit methyltransferase K/L-like methyltransferase" evidence="1">
    <location>
        <begin position="202"/>
        <end position="354"/>
    </location>
</feature>
<dbReference type="Pfam" id="PF01170">
    <property type="entry name" value="UPF0020"/>
    <property type="match status" value="1"/>
</dbReference>
<dbReference type="OrthoDB" id="47730at2759"/>
<gene>
    <name evidence="2" type="ORF">RO3G_06632</name>
</gene>
<dbReference type="Proteomes" id="UP000009138">
    <property type="component" value="Unassembled WGS sequence"/>
</dbReference>
<dbReference type="InterPro" id="IPR029063">
    <property type="entry name" value="SAM-dependent_MTases_sf"/>
</dbReference>
<organism evidence="2 3">
    <name type="scientific">Rhizopus delemar (strain RA 99-880 / ATCC MYA-4621 / FGSC 9543 / NRRL 43880)</name>
    <name type="common">Mucormycosis agent</name>
    <name type="synonym">Rhizopus arrhizus var. delemar</name>
    <dbReference type="NCBI Taxonomy" id="246409"/>
    <lineage>
        <taxon>Eukaryota</taxon>
        <taxon>Fungi</taxon>
        <taxon>Fungi incertae sedis</taxon>
        <taxon>Mucoromycota</taxon>
        <taxon>Mucoromycotina</taxon>
        <taxon>Mucoromycetes</taxon>
        <taxon>Mucorales</taxon>
        <taxon>Mucorineae</taxon>
        <taxon>Rhizopodaceae</taxon>
        <taxon>Rhizopus</taxon>
    </lineage>
</organism>
<evidence type="ECO:0000259" key="1">
    <source>
        <dbReference type="Pfam" id="PF01170"/>
    </source>
</evidence>
<protein>
    <recommendedName>
        <fullName evidence="1">Ribosomal RNA large subunit methyltransferase K/L-like methyltransferase domain-containing protein</fullName>
    </recommendedName>
</protein>
<dbReference type="GO" id="GO:0030488">
    <property type="term" value="P:tRNA methylation"/>
    <property type="evidence" value="ECO:0007669"/>
    <property type="project" value="TreeGrafter"/>
</dbReference>
<dbReference type="PANTHER" id="PTHR14911">
    <property type="entry name" value="THUMP DOMAIN-CONTAINING"/>
    <property type="match status" value="1"/>
</dbReference>
<proteinExistence type="predicted"/>
<keyword evidence="3" id="KW-1185">Reference proteome</keyword>